<dbReference type="Gene3D" id="2.60.40.420">
    <property type="entry name" value="Cupredoxins - blue copper proteins"/>
    <property type="match status" value="1"/>
</dbReference>
<dbReference type="AlphaFoldDB" id="A0AAV8TL45"/>
<organism evidence="3 4">
    <name type="scientific">Erythroxylum novogranatense</name>
    <dbReference type="NCBI Taxonomy" id="1862640"/>
    <lineage>
        <taxon>Eukaryota</taxon>
        <taxon>Viridiplantae</taxon>
        <taxon>Streptophyta</taxon>
        <taxon>Embryophyta</taxon>
        <taxon>Tracheophyta</taxon>
        <taxon>Spermatophyta</taxon>
        <taxon>Magnoliopsida</taxon>
        <taxon>eudicotyledons</taxon>
        <taxon>Gunneridae</taxon>
        <taxon>Pentapetalae</taxon>
        <taxon>rosids</taxon>
        <taxon>fabids</taxon>
        <taxon>Malpighiales</taxon>
        <taxon>Erythroxylaceae</taxon>
        <taxon>Erythroxylum</taxon>
    </lineage>
</organism>
<dbReference type="PANTHER" id="PTHR34052:SF1">
    <property type="entry name" value="OS06G0216700 PROTEIN"/>
    <property type="match status" value="1"/>
</dbReference>
<feature type="chain" id="PRO_5043709499" description="Phytocyanin domain-containing protein" evidence="1">
    <location>
        <begin position="24"/>
        <end position="166"/>
    </location>
</feature>
<evidence type="ECO:0000259" key="2">
    <source>
        <dbReference type="PROSITE" id="PS51485"/>
    </source>
</evidence>
<comment type="caution">
    <text evidence="3">The sequence shown here is derived from an EMBL/GenBank/DDBJ whole genome shotgun (WGS) entry which is preliminary data.</text>
</comment>
<dbReference type="PROSITE" id="PS51485">
    <property type="entry name" value="PHYTOCYANIN"/>
    <property type="match status" value="1"/>
</dbReference>
<keyword evidence="1" id="KW-0732">Signal</keyword>
<evidence type="ECO:0000256" key="1">
    <source>
        <dbReference type="SAM" id="SignalP"/>
    </source>
</evidence>
<dbReference type="InterPro" id="IPR003245">
    <property type="entry name" value="Phytocyanin_dom"/>
</dbReference>
<protein>
    <recommendedName>
        <fullName evidence="2">Phytocyanin domain-containing protein</fullName>
    </recommendedName>
</protein>
<proteinExistence type="predicted"/>
<feature type="domain" description="Phytocyanin" evidence="2">
    <location>
        <begin position="46"/>
        <end position="161"/>
    </location>
</feature>
<feature type="signal peptide" evidence="1">
    <location>
        <begin position="1"/>
        <end position="23"/>
    </location>
</feature>
<dbReference type="EMBL" id="JAIWQS010000004">
    <property type="protein sequence ID" value="KAJ8766668.1"/>
    <property type="molecule type" value="Genomic_DNA"/>
</dbReference>
<keyword evidence="4" id="KW-1185">Reference proteome</keyword>
<sequence>MGLTCAQVMVLLLGASLMATSMANPQWQYGSNYSDWGNRHGSNPPRKIIVGGDNNWQFGFNYIGWAFNNGPFYLNDTLVFKYDPPSENNTHPHNVYLLPNMWSLWRCDLRRAKMIANTTQGSGDGFEFVLKRFQPYYFACGASNGFHCNNGTMKFFVMPMLRRWHY</sequence>
<reference evidence="3 4" key="1">
    <citation type="submission" date="2021-09" db="EMBL/GenBank/DDBJ databases">
        <title>Genomic insights and catalytic innovation underlie evolution of tropane alkaloids biosynthesis.</title>
        <authorList>
            <person name="Wang Y.-J."/>
            <person name="Tian T."/>
            <person name="Huang J.-P."/>
            <person name="Huang S.-X."/>
        </authorList>
    </citation>
    <scope>NUCLEOTIDE SEQUENCE [LARGE SCALE GENOMIC DNA]</scope>
    <source>
        <strain evidence="3">KIB-2018</strain>
        <tissue evidence="3">Leaf</tissue>
    </source>
</reference>
<accession>A0AAV8TL45</accession>
<gene>
    <name evidence="3" type="ORF">K2173_001188</name>
</gene>
<dbReference type="InterPro" id="IPR008972">
    <property type="entry name" value="Cupredoxin"/>
</dbReference>
<evidence type="ECO:0000313" key="4">
    <source>
        <dbReference type="Proteomes" id="UP001159364"/>
    </source>
</evidence>
<dbReference type="PANTHER" id="PTHR34052">
    <property type="entry name" value="GLYCINE-RICH PROTEIN-LIKE"/>
    <property type="match status" value="1"/>
</dbReference>
<dbReference type="GO" id="GO:0009055">
    <property type="term" value="F:electron transfer activity"/>
    <property type="evidence" value="ECO:0007669"/>
    <property type="project" value="InterPro"/>
</dbReference>
<dbReference type="Proteomes" id="UP001159364">
    <property type="component" value="Linkage Group LG04"/>
</dbReference>
<name>A0AAV8TL45_9ROSI</name>
<dbReference type="SUPFAM" id="SSF49503">
    <property type="entry name" value="Cupredoxins"/>
    <property type="match status" value="1"/>
</dbReference>
<evidence type="ECO:0000313" key="3">
    <source>
        <dbReference type="EMBL" id="KAJ8766668.1"/>
    </source>
</evidence>